<evidence type="ECO:0000256" key="1">
    <source>
        <dbReference type="ARBA" id="ARBA00004141"/>
    </source>
</evidence>
<keyword evidence="5" id="KW-0406">Ion transport</keyword>
<keyword evidence="4 9" id="KW-1133">Transmembrane helix</keyword>
<sequence length="676" mass="76299">MNDPGLEQPAQEAAKDVENNDSGEDEQQAKDEEREYLDPSRWWFASTAIPLIAGTFGPIANAFSICALVEKWRVYIPDGQDEGHGVKVEDPKWLVAVNSVSLVFALAANIALLLSMARRASFALAQSIIIIGWYLSAILLIVLVVVASTSAFRLQPRQNYALGQAYYYGVIAAGLYFIIASLMVGTAYGAYKGHYAKQFRLTSSQRTLMLQTIGFMFYLLLGALIFSSVEGWSFLDGVFWADFTLLTVGIGGEFVPKTHTGRSLLFPYAIGGLVMVGLVIGSVRSLILEHGKQKMSARFVEVKRQKVLASIDKESKTIKLGPFETIKFDQEGLSEPQRREQEFRIMRRVQELSGRKRRYMALAISTTASLLLWLLGAVVFMYSEQPQGWSYFVSLYFAYTSLLTVGYGDYVVESNSGKAFFVFWSLLAIPTLTILISNMGDTIIKAFRDFTIWIGSLTVLPDEHGLGTALKVGMKKMSMGKMYKDRDTDRDSHKRNQGASARFALDRLEKHIEDEEIREADAAGEHGDKLDRDIHFYHFILAKELGRLMKDINASPPREYTYDEWAYFLRLIGQDEGNASRHRQPNVKHQHNKDESPDLGTADDDGEHEWSWLGIRSPLMGNQNEAQWLLQRLSARMESEMRRMSSTKTKKEPPPFSMDELRHREKNQKSGGDNDL</sequence>
<keyword evidence="2" id="KW-0813">Transport</keyword>
<evidence type="ECO:0000256" key="2">
    <source>
        <dbReference type="ARBA" id="ARBA00022448"/>
    </source>
</evidence>
<organism evidence="11 12">
    <name type="scientific">Dothidotthia symphoricarpi CBS 119687</name>
    <dbReference type="NCBI Taxonomy" id="1392245"/>
    <lineage>
        <taxon>Eukaryota</taxon>
        <taxon>Fungi</taxon>
        <taxon>Dikarya</taxon>
        <taxon>Ascomycota</taxon>
        <taxon>Pezizomycotina</taxon>
        <taxon>Dothideomycetes</taxon>
        <taxon>Pleosporomycetidae</taxon>
        <taxon>Pleosporales</taxon>
        <taxon>Dothidotthiaceae</taxon>
        <taxon>Dothidotthia</taxon>
    </lineage>
</organism>
<dbReference type="Pfam" id="PF07885">
    <property type="entry name" value="Ion_trans_2"/>
    <property type="match status" value="2"/>
</dbReference>
<feature type="transmembrane region" description="Helical" evidence="9">
    <location>
        <begin position="212"/>
        <end position="235"/>
    </location>
</feature>
<feature type="transmembrane region" description="Helical" evidence="9">
    <location>
        <begin position="388"/>
        <end position="407"/>
    </location>
</feature>
<feature type="region of interest" description="Disordered" evidence="8">
    <location>
        <begin position="578"/>
        <end position="606"/>
    </location>
</feature>
<dbReference type="EMBL" id="ML977501">
    <property type="protein sequence ID" value="KAF2132089.1"/>
    <property type="molecule type" value="Genomic_DNA"/>
</dbReference>
<comment type="subcellular location">
    <subcellularLocation>
        <location evidence="1">Membrane</location>
        <topology evidence="1">Multi-pass membrane protein</topology>
    </subcellularLocation>
</comment>
<dbReference type="PANTHER" id="PTHR11003">
    <property type="entry name" value="POTASSIUM CHANNEL, SUBFAMILY K"/>
    <property type="match status" value="1"/>
</dbReference>
<evidence type="ECO:0000256" key="9">
    <source>
        <dbReference type="SAM" id="Phobius"/>
    </source>
</evidence>
<evidence type="ECO:0000256" key="6">
    <source>
        <dbReference type="ARBA" id="ARBA00023136"/>
    </source>
</evidence>
<feature type="compositionally biased region" description="Basic residues" evidence="8">
    <location>
        <begin position="580"/>
        <end position="591"/>
    </location>
</feature>
<keyword evidence="6 9" id="KW-0472">Membrane</keyword>
<accession>A0A6A6AJG8</accession>
<feature type="transmembrane region" description="Helical" evidence="9">
    <location>
        <begin position="166"/>
        <end position="191"/>
    </location>
</feature>
<feature type="compositionally biased region" description="Basic and acidic residues" evidence="8">
    <location>
        <begin position="639"/>
        <end position="663"/>
    </location>
</feature>
<feature type="region of interest" description="Disordered" evidence="8">
    <location>
        <begin position="1"/>
        <end position="35"/>
    </location>
</feature>
<dbReference type="GO" id="GO:0030322">
    <property type="term" value="P:stabilization of membrane potential"/>
    <property type="evidence" value="ECO:0007669"/>
    <property type="project" value="TreeGrafter"/>
</dbReference>
<feature type="transmembrane region" description="Helical" evidence="9">
    <location>
        <begin position="93"/>
        <end position="115"/>
    </location>
</feature>
<feature type="domain" description="Potassium channel" evidence="10">
    <location>
        <begin position="370"/>
        <end position="444"/>
    </location>
</feature>
<dbReference type="GeneID" id="54410625"/>
<gene>
    <name evidence="11" type="ORF">P153DRAFT_382982</name>
</gene>
<dbReference type="InterPro" id="IPR013099">
    <property type="entry name" value="K_chnl_dom"/>
</dbReference>
<evidence type="ECO:0000256" key="8">
    <source>
        <dbReference type="SAM" id="MobiDB-lite"/>
    </source>
</evidence>
<dbReference type="PANTHER" id="PTHR11003:SF301">
    <property type="entry name" value="POTASSIUM CHANNEL PROTEIN"/>
    <property type="match status" value="1"/>
</dbReference>
<evidence type="ECO:0000256" key="7">
    <source>
        <dbReference type="ARBA" id="ARBA00023303"/>
    </source>
</evidence>
<evidence type="ECO:0000313" key="12">
    <source>
        <dbReference type="Proteomes" id="UP000799771"/>
    </source>
</evidence>
<proteinExistence type="predicted"/>
<dbReference type="SUPFAM" id="SSF81324">
    <property type="entry name" value="Voltage-gated potassium channels"/>
    <property type="match status" value="2"/>
</dbReference>
<feature type="transmembrane region" description="Helical" evidence="9">
    <location>
        <begin position="265"/>
        <end position="288"/>
    </location>
</feature>
<feature type="transmembrane region" description="Helical" evidence="9">
    <location>
        <begin position="122"/>
        <end position="146"/>
    </location>
</feature>
<feature type="region of interest" description="Disordered" evidence="8">
    <location>
        <begin position="639"/>
        <end position="676"/>
    </location>
</feature>
<dbReference type="GO" id="GO:0005886">
    <property type="term" value="C:plasma membrane"/>
    <property type="evidence" value="ECO:0007669"/>
    <property type="project" value="TreeGrafter"/>
</dbReference>
<dbReference type="InterPro" id="IPR003280">
    <property type="entry name" value="2pore_dom_K_chnl"/>
</dbReference>
<dbReference type="AlphaFoldDB" id="A0A6A6AJG8"/>
<feature type="transmembrane region" description="Helical" evidence="9">
    <location>
        <begin position="419"/>
        <end position="440"/>
    </location>
</feature>
<keyword evidence="3 9" id="KW-0812">Transmembrane</keyword>
<keyword evidence="12" id="KW-1185">Reference proteome</keyword>
<reference evidence="11" key="1">
    <citation type="journal article" date="2020" name="Stud. Mycol.">
        <title>101 Dothideomycetes genomes: a test case for predicting lifestyles and emergence of pathogens.</title>
        <authorList>
            <person name="Haridas S."/>
            <person name="Albert R."/>
            <person name="Binder M."/>
            <person name="Bloem J."/>
            <person name="Labutti K."/>
            <person name="Salamov A."/>
            <person name="Andreopoulos B."/>
            <person name="Baker S."/>
            <person name="Barry K."/>
            <person name="Bills G."/>
            <person name="Bluhm B."/>
            <person name="Cannon C."/>
            <person name="Castanera R."/>
            <person name="Culley D."/>
            <person name="Daum C."/>
            <person name="Ezra D."/>
            <person name="Gonzalez J."/>
            <person name="Henrissat B."/>
            <person name="Kuo A."/>
            <person name="Liang C."/>
            <person name="Lipzen A."/>
            <person name="Lutzoni F."/>
            <person name="Magnuson J."/>
            <person name="Mondo S."/>
            <person name="Nolan M."/>
            <person name="Ohm R."/>
            <person name="Pangilinan J."/>
            <person name="Park H.-J."/>
            <person name="Ramirez L."/>
            <person name="Alfaro M."/>
            <person name="Sun H."/>
            <person name="Tritt A."/>
            <person name="Yoshinaga Y."/>
            <person name="Zwiers L.-H."/>
            <person name="Turgeon B."/>
            <person name="Goodwin S."/>
            <person name="Spatafora J."/>
            <person name="Crous P."/>
            <person name="Grigoriev I."/>
        </authorList>
    </citation>
    <scope>NUCLEOTIDE SEQUENCE</scope>
    <source>
        <strain evidence="11">CBS 119687</strain>
    </source>
</reference>
<dbReference type="GO" id="GO:0015271">
    <property type="term" value="F:outward rectifier potassium channel activity"/>
    <property type="evidence" value="ECO:0007669"/>
    <property type="project" value="TreeGrafter"/>
</dbReference>
<keyword evidence="7 11" id="KW-0407">Ion channel</keyword>
<evidence type="ECO:0000259" key="10">
    <source>
        <dbReference type="Pfam" id="PF07885"/>
    </source>
</evidence>
<evidence type="ECO:0000256" key="5">
    <source>
        <dbReference type="ARBA" id="ARBA00023065"/>
    </source>
</evidence>
<dbReference type="GO" id="GO:0022841">
    <property type="term" value="F:potassium ion leak channel activity"/>
    <property type="evidence" value="ECO:0007669"/>
    <property type="project" value="TreeGrafter"/>
</dbReference>
<dbReference type="OrthoDB" id="297496at2759"/>
<evidence type="ECO:0000256" key="4">
    <source>
        <dbReference type="ARBA" id="ARBA00022989"/>
    </source>
</evidence>
<name>A0A6A6AJG8_9PLEO</name>
<evidence type="ECO:0000256" key="3">
    <source>
        <dbReference type="ARBA" id="ARBA00022692"/>
    </source>
</evidence>
<protein>
    <submittedName>
        <fullName evidence="11">Voltage-gated potassium channel</fullName>
    </submittedName>
</protein>
<feature type="transmembrane region" description="Helical" evidence="9">
    <location>
        <begin position="359"/>
        <end position="382"/>
    </location>
</feature>
<dbReference type="Gene3D" id="1.10.287.70">
    <property type="match status" value="2"/>
</dbReference>
<evidence type="ECO:0000313" key="11">
    <source>
        <dbReference type="EMBL" id="KAF2132089.1"/>
    </source>
</evidence>
<feature type="domain" description="Potassium channel" evidence="10">
    <location>
        <begin position="215"/>
        <end position="287"/>
    </location>
</feature>
<dbReference type="RefSeq" id="XP_033526476.1">
    <property type="nucleotide sequence ID" value="XM_033670193.1"/>
</dbReference>
<dbReference type="Proteomes" id="UP000799771">
    <property type="component" value="Unassembled WGS sequence"/>
</dbReference>